<dbReference type="EMBL" id="CP000576">
    <property type="protein sequence ID" value="ABO18066.1"/>
    <property type="molecule type" value="Genomic_DNA"/>
</dbReference>
<reference evidence="2 3" key="1">
    <citation type="journal article" date="2007" name="PLoS Genet.">
        <title>Patterns and implications of gene gain and loss in the evolution of Prochlorococcus.</title>
        <authorList>
            <person name="Kettler G.C."/>
            <person name="Martiny A.C."/>
            <person name="Huang K."/>
            <person name="Zucker J."/>
            <person name="Coleman M.L."/>
            <person name="Rodrigue S."/>
            <person name="Chen F."/>
            <person name="Lapidus A."/>
            <person name="Ferriera S."/>
            <person name="Johnson J."/>
            <person name="Steglich C."/>
            <person name="Church G.M."/>
            <person name="Richardson P."/>
            <person name="Chisholm S.W."/>
        </authorList>
    </citation>
    <scope>NUCLEOTIDE SEQUENCE [LARGE SCALE GENOMIC DNA]</scope>
    <source>
        <strain evidence="2 3">MIT 9301</strain>
    </source>
</reference>
<dbReference type="AlphaFoldDB" id="A3PE91"/>
<name>A3PE91_PROM0</name>
<evidence type="ECO:0000313" key="2">
    <source>
        <dbReference type="EMBL" id="ABO18066.1"/>
    </source>
</evidence>
<dbReference type="OrthoDB" id="183314at2"/>
<keyword evidence="1" id="KW-0808">Transferase</keyword>
<evidence type="ECO:0000313" key="3">
    <source>
        <dbReference type="Proteomes" id="UP000001430"/>
    </source>
</evidence>
<accession>A3PE91</accession>
<gene>
    <name evidence="2" type="ordered locus">P9301_14431</name>
</gene>
<dbReference type="HOGENOM" id="CLU_813446_0_0_3"/>
<organism evidence="2 3">
    <name type="scientific">Prochlorococcus marinus (strain MIT 9301)</name>
    <dbReference type="NCBI Taxonomy" id="167546"/>
    <lineage>
        <taxon>Bacteria</taxon>
        <taxon>Bacillati</taxon>
        <taxon>Cyanobacteriota</taxon>
        <taxon>Cyanophyceae</taxon>
        <taxon>Synechococcales</taxon>
        <taxon>Prochlorococcaceae</taxon>
        <taxon>Prochlorococcus</taxon>
    </lineage>
</organism>
<dbReference type="STRING" id="167546.P9301_14431"/>
<dbReference type="eggNOG" id="COG0500">
    <property type="taxonomic scope" value="Bacteria"/>
</dbReference>
<dbReference type="InterPro" id="IPR029063">
    <property type="entry name" value="SAM-dependent_MTases_sf"/>
</dbReference>
<dbReference type="Gene3D" id="3.40.50.150">
    <property type="entry name" value="Vaccinia Virus protein VP39"/>
    <property type="match status" value="1"/>
</dbReference>
<evidence type="ECO:0000256" key="1">
    <source>
        <dbReference type="ARBA" id="ARBA00022679"/>
    </source>
</evidence>
<dbReference type="SUPFAM" id="SSF53335">
    <property type="entry name" value="S-adenosyl-L-methionine-dependent methyltransferases"/>
    <property type="match status" value="1"/>
</dbReference>
<keyword evidence="3" id="KW-1185">Reference proteome</keyword>
<dbReference type="PANTHER" id="PTHR43861:SF3">
    <property type="entry name" value="PUTATIVE (AFU_ORTHOLOGUE AFUA_2G14390)-RELATED"/>
    <property type="match status" value="1"/>
</dbReference>
<dbReference type="PANTHER" id="PTHR43861">
    <property type="entry name" value="TRANS-ACONITATE 2-METHYLTRANSFERASE-RELATED"/>
    <property type="match status" value="1"/>
</dbReference>
<protein>
    <submittedName>
        <fullName evidence="2">Uncharacterized protein</fullName>
    </submittedName>
</protein>
<dbReference type="KEGG" id="pmg:P9301_14431"/>
<dbReference type="Proteomes" id="UP000001430">
    <property type="component" value="Chromosome"/>
</dbReference>
<dbReference type="RefSeq" id="WP_011863375.1">
    <property type="nucleotide sequence ID" value="NC_009091.1"/>
</dbReference>
<proteinExistence type="predicted"/>
<dbReference type="GO" id="GO:0016740">
    <property type="term" value="F:transferase activity"/>
    <property type="evidence" value="ECO:0007669"/>
    <property type="project" value="UniProtKB-KW"/>
</dbReference>
<dbReference type="Pfam" id="PF13489">
    <property type="entry name" value="Methyltransf_23"/>
    <property type="match status" value="1"/>
</dbReference>
<dbReference type="CDD" id="cd02440">
    <property type="entry name" value="AdoMet_MTases"/>
    <property type="match status" value="1"/>
</dbReference>
<sequence>MVNKFHHCSLKIPLNEVQISTISKFNSLVYEGKILIHERKECFCGGKEFETLSSFDRFCLPFGTQICKSCGLVSQKLSISENSLQLFYDQIYWPLIRGVEKKNIYKNLFKTSPKKEESQSFVLPYLLSQKKENIRIFEVGCGEGLRVKKLVKELNKFGINNQAYGCDYSTEAIKNFEKTNIKVVIGGIESLETFGKADILILSHVFEHMNDLKKALEQIKKIIKTDGLVYIEVPGLIDLKNKVEYGYSYQNYNVLAHVYNFSLVTLSNVMSFGGFKLIEGDEFIRSVFTLGTSQQTKSGYKQIKKALKDSRIKEKSYEKKNSFYRYIKRLLKVLLGKKGFL</sequence>